<dbReference type="Gene3D" id="3.40.50.1110">
    <property type="entry name" value="SGNH hydrolase"/>
    <property type="match status" value="1"/>
</dbReference>
<dbReference type="GO" id="GO:0016787">
    <property type="term" value="F:hydrolase activity"/>
    <property type="evidence" value="ECO:0007669"/>
    <property type="project" value="UniProtKB-KW"/>
</dbReference>
<dbReference type="InterPro" id="IPR057572">
    <property type="entry name" value="NonGDSL"/>
</dbReference>
<dbReference type="RefSeq" id="WP_270163830.1">
    <property type="nucleotide sequence ID" value="NZ_CP089391.1"/>
</dbReference>
<evidence type="ECO:0000256" key="1">
    <source>
        <dbReference type="SAM" id="MobiDB-lite"/>
    </source>
</evidence>
<dbReference type="InterPro" id="IPR051532">
    <property type="entry name" value="Ester_Hydrolysis_Enzymes"/>
</dbReference>
<keyword evidence="4" id="KW-1185">Reference proteome</keyword>
<keyword evidence="2" id="KW-0732">Signal</keyword>
<evidence type="ECO:0000313" key="4">
    <source>
        <dbReference type="Proteomes" id="UP001179614"/>
    </source>
</evidence>
<dbReference type="InterPro" id="IPR036514">
    <property type="entry name" value="SGNH_hydro_sf"/>
</dbReference>
<feature type="compositionally biased region" description="Low complexity" evidence="1">
    <location>
        <begin position="35"/>
        <end position="57"/>
    </location>
</feature>
<name>A0ABY7MPJ1_9BRAD</name>
<feature type="chain" id="PRO_5046211739" evidence="2">
    <location>
        <begin position="33"/>
        <end position="331"/>
    </location>
</feature>
<dbReference type="EMBL" id="CP089391">
    <property type="protein sequence ID" value="WBL78557.1"/>
    <property type="molecule type" value="Genomic_DNA"/>
</dbReference>
<protein>
    <submittedName>
        <fullName evidence="3">SGNH/GDSL hydrolase family protein</fullName>
    </submittedName>
</protein>
<evidence type="ECO:0000256" key="2">
    <source>
        <dbReference type="SAM" id="SignalP"/>
    </source>
</evidence>
<sequence>MSSLRPFCLTAWLAAPAAAALLLLTPVSPSRAQQAVQAQAAPAPQQSADPAPASPSQTTVAATSPEQRGITARAIDKVKQVAKSAGDIFSRVPCPAPKDGSKTMGSLPHVAGKLVAGKPVVIVAFGSSSTAGYGASSPDFNYPNRLAAQLRRHYPTADITVINAGVGGEDAPEMMKRLQTQVIDVHPDLVIWQVGTNAVLRNLDPGDTAKMVESGISRIQAAGDADIVLVDPQYSPAVNQRAESAGKMVKLLGKVAELRRVGIFPRFEVMRDWHEKQAIPVEGFVIADGLHMNDWGYACFAQLLGDDIIRSVGQIKIGVNVPADVRAYRPM</sequence>
<dbReference type="SUPFAM" id="SSF52266">
    <property type="entry name" value="SGNH hydrolase"/>
    <property type="match status" value="1"/>
</dbReference>
<dbReference type="Proteomes" id="UP001179614">
    <property type="component" value="Chromosome"/>
</dbReference>
<dbReference type="PANTHER" id="PTHR30383:SF5">
    <property type="entry name" value="SGNH HYDROLASE-TYPE ESTERASE DOMAIN-CONTAINING PROTEIN"/>
    <property type="match status" value="1"/>
</dbReference>
<organism evidence="3 4">
    <name type="scientific">Bradyrhizobium xenonodulans</name>
    <dbReference type="NCBI Taxonomy" id="2736875"/>
    <lineage>
        <taxon>Bacteria</taxon>
        <taxon>Pseudomonadati</taxon>
        <taxon>Pseudomonadota</taxon>
        <taxon>Alphaproteobacteria</taxon>
        <taxon>Hyphomicrobiales</taxon>
        <taxon>Nitrobacteraceae</taxon>
        <taxon>Bradyrhizobium</taxon>
    </lineage>
</organism>
<reference evidence="3" key="1">
    <citation type="submission" date="2021-12" db="EMBL/GenBank/DDBJ databases">
        <title>Bradyrhizobium xenonodulans sp. nov.</title>
        <authorList>
            <person name="Claassens R."/>
            <person name="Venter S.N."/>
            <person name="Beukes C.W."/>
            <person name="Stepkowski T."/>
            <person name="Steenkamp E.T."/>
        </authorList>
    </citation>
    <scope>NUCLEOTIDE SEQUENCE</scope>
    <source>
        <strain evidence="3">14AB</strain>
    </source>
</reference>
<dbReference type="PANTHER" id="PTHR30383">
    <property type="entry name" value="THIOESTERASE 1/PROTEASE 1/LYSOPHOSPHOLIPASE L1"/>
    <property type="match status" value="1"/>
</dbReference>
<evidence type="ECO:0000313" key="3">
    <source>
        <dbReference type="EMBL" id="WBL78557.1"/>
    </source>
</evidence>
<proteinExistence type="predicted"/>
<accession>A0ABY7MPJ1</accession>
<keyword evidence="3" id="KW-0378">Hydrolase</keyword>
<dbReference type="Pfam" id="PF25182">
    <property type="entry name" value="NonGDSL"/>
    <property type="match status" value="1"/>
</dbReference>
<feature type="region of interest" description="Disordered" evidence="1">
    <location>
        <begin position="35"/>
        <end position="68"/>
    </location>
</feature>
<gene>
    <name evidence="3" type="ORF">I3J27_37445</name>
</gene>
<feature type="signal peptide" evidence="2">
    <location>
        <begin position="1"/>
        <end position="32"/>
    </location>
</feature>
<dbReference type="CDD" id="cd00229">
    <property type="entry name" value="SGNH_hydrolase"/>
    <property type="match status" value="1"/>
</dbReference>